<feature type="transmembrane region" description="Helical" evidence="6">
    <location>
        <begin position="356"/>
        <end position="374"/>
    </location>
</feature>
<dbReference type="InterPro" id="IPR050250">
    <property type="entry name" value="Macrolide_Exporter_MacB"/>
</dbReference>
<feature type="transmembrane region" description="Helical" evidence="6">
    <location>
        <begin position="439"/>
        <end position="462"/>
    </location>
</feature>
<accession>A0A3P1C3G0</accession>
<keyword evidence="5 6" id="KW-0472">Membrane</keyword>
<dbReference type="OrthoDB" id="5933722at2"/>
<dbReference type="PANTHER" id="PTHR30572">
    <property type="entry name" value="MEMBRANE COMPONENT OF TRANSPORTER-RELATED"/>
    <property type="match status" value="1"/>
</dbReference>
<comment type="caution">
    <text evidence="9">The sequence shown here is derived from an EMBL/GenBank/DDBJ whole genome shotgun (WGS) entry which is preliminary data.</text>
</comment>
<feature type="transmembrane region" description="Helical" evidence="6">
    <location>
        <begin position="780"/>
        <end position="800"/>
    </location>
</feature>
<dbReference type="AlphaFoldDB" id="A0A3P1C3G0"/>
<evidence type="ECO:0000256" key="6">
    <source>
        <dbReference type="SAM" id="Phobius"/>
    </source>
</evidence>
<name>A0A3P1C3G0_9BACT</name>
<keyword evidence="10" id="KW-1185">Reference proteome</keyword>
<dbReference type="InterPro" id="IPR025857">
    <property type="entry name" value="MacB_PCD"/>
</dbReference>
<evidence type="ECO:0000256" key="3">
    <source>
        <dbReference type="ARBA" id="ARBA00022692"/>
    </source>
</evidence>
<dbReference type="Pfam" id="PF12704">
    <property type="entry name" value="MacB_PCD"/>
    <property type="match status" value="1"/>
</dbReference>
<feature type="domain" description="ABC3 transporter permease C-terminal" evidence="7">
    <location>
        <begin position="698"/>
        <end position="810"/>
    </location>
</feature>
<gene>
    <name evidence="9" type="ORF">EHT25_05565</name>
</gene>
<dbReference type="EMBL" id="RQJO01000007">
    <property type="protein sequence ID" value="RRB07935.1"/>
    <property type="molecule type" value="Genomic_DNA"/>
</dbReference>
<reference evidence="9 10" key="1">
    <citation type="submission" date="2018-11" db="EMBL/GenBank/DDBJ databases">
        <authorList>
            <person name="Zhou Z."/>
            <person name="Wang G."/>
        </authorList>
    </citation>
    <scope>NUCLEOTIDE SEQUENCE [LARGE SCALE GENOMIC DNA]</scope>
    <source>
        <strain evidence="9 10">KCTC52004</strain>
    </source>
</reference>
<protein>
    <submittedName>
        <fullName evidence="9">FtsX-like permease family protein</fullName>
    </submittedName>
</protein>
<organism evidence="9 10">
    <name type="scientific">Larkinella rosea</name>
    <dbReference type="NCBI Taxonomy" id="2025312"/>
    <lineage>
        <taxon>Bacteria</taxon>
        <taxon>Pseudomonadati</taxon>
        <taxon>Bacteroidota</taxon>
        <taxon>Cytophagia</taxon>
        <taxon>Cytophagales</taxon>
        <taxon>Spirosomataceae</taxon>
        <taxon>Larkinella</taxon>
    </lineage>
</organism>
<sequence length="817" mass="91314">MIRNYLVVAWRNLIRSKSFSAINILGLSIGMTCCMLLLLHIRSELSFDQHHRDAANLYLVKSDVIYPTGAQEENPRQSSPYAAALKAEFPEIEQVTRLKTNFSESKVLLQVREDDHRVQSFYETNGYQVDSTFFDLFTYQFTEGNPKTALQDVHSVVLSEAVAHKLFGEKPALNRVIKINGQTGNGDNFRVTGVYRDESARSHIDARFLVPMSAGWVGSFLREQSQNFYYNNMFHTYLRLRPGSDAQQLNRKLPAFIEKYAREGLKGSGFDKKISLLPVSDLHLYGQMREIITPTSSMTYLYILASIAVFTLLIACINFMNLATARSAKRAAEVGIRKVMGAGRGLLIRQFLGESMFLSAIGLVLAFGLVAVLLPVFNQLTGKQLNFRELIEPAIIGSFIGLTLLTGLLAGSYPAFYLSVFNPVQVLKGRFVNSISAIALRRGLVVFQFVISVGLVFATVVIQQQMRFLQNQPLGFTKEQQLVIPLRSDEAHKAYASLQSEIRQNNQVTGASGTKFYPGIRSPSDVGLYRPDQNVGQAQYVKTNFVGPDFMHLMGFQLLRGRIFSPKFPGDTNLRMVVNETTLRKLGIPLEKAVGYQLKFGDKGDASLEIVGVVKDFHFEDLHQPIQPYAFLLMNDANSYNYLIVHVNTAQVDNVLAFVEQKWKEQVPDEPFEYSFIDEDFQRNYQTDARTSAIVSYFTGIAILISCLGLFGLAAFAAQQRTKEIGVRKVLGASVGSIVGLLSKDFLKLIAIALLIASPLAGYAMNHWLQGFAYKISIEWWMFALAALLIIAIALLTVSFQSIKAALINPVKSLRSE</sequence>
<evidence type="ECO:0000259" key="7">
    <source>
        <dbReference type="Pfam" id="PF02687"/>
    </source>
</evidence>
<dbReference type="Proteomes" id="UP000271925">
    <property type="component" value="Unassembled WGS sequence"/>
</dbReference>
<feature type="transmembrane region" description="Helical" evidence="6">
    <location>
        <begin position="746"/>
        <end position="765"/>
    </location>
</feature>
<feature type="transmembrane region" description="Helical" evidence="6">
    <location>
        <begin position="300"/>
        <end position="320"/>
    </location>
</feature>
<keyword evidence="2" id="KW-1003">Cell membrane</keyword>
<dbReference type="PANTHER" id="PTHR30572:SF18">
    <property type="entry name" value="ABC-TYPE MACROLIDE FAMILY EXPORT SYSTEM PERMEASE COMPONENT 2"/>
    <property type="match status" value="1"/>
</dbReference>
<feature type="transmembrane region" description="Helical" evidence="6">
    <location>
        <begin position="694"/>
        <end position="718"/>
    </location>
</feature>
<dbReference type="InterPro" id="IPR003838">
    <property type="entry name" value="ABC3_permease_C"/>
</dbReference>
<evidence type="ECO:0000259" key="8">
    <source>
        <dbReference type="Pfam" id="PF12704"/>
    </source>
</evidence>
<evidence type="ECO:0000256" key="2">
    <source>
        <dbReference type="ARBA" id="ARBA00022475"/>
    </source>
</evidence>
<evidence type="ECO:0000313" key="9">
    <source>
        <dbReference type="EMBL" id="RRB07935.1"/>
    </source>
</evidence>
<feature type="domain" description="ABC3 transporter permease C-terminal" evidence="7">
    <location>
        <begin position="306"/>
        <end position="419"/>
    </location>
</feature>
<evidence type="ECO:0000256" key="5">
    <source>
        <dbReference type="ARBA" id="ARBA00023136"/>
    </source>
</evidence>
<feature type="domain" description="MacB-like periplasmic core" evidence="8">
    <location>
        <begin position="20"/>
        <end position="254"/>
    </location>
</feature>
<dbReference type="Pfam" id="PF02687">
    <property type="entry name" value="FtsX"/>
    <property type="match status" value="2"/>
</dbReference>
<proteinExistence type="predicted"/>
<comment type="subcellular location">
    <subcellularLocation>
        <location evidence="1">Cell membrane</location>
        <topology evidence="1">Multi-pass membrane protein</topology>
    </subcellularLocation>
</comment>
<evidence type="ECO:0000313" key="10">
    <source>
        <dbReference type="Proteomes" id="UP000271925"/>
    </source>
</evidence>
<keyword evidence="4 6" id="KW-1133">Transmembrane helix</keyword>
<evidence type="ECO:0000256" key="4">
    <source>
        <dbReference type="ARBA" id="ARBA00022989"/>
    </source>
</evidence>
<evidence type="ECO:0000256" key="1">
    <source>
        <dbReference type="ARBA" id="ARBA00004651"/>
    </source>
</evidence>
<feature type="transmembrane region" description="Helical" evidence="6">
    <location>
        <begin position="21"/>
        <end position="41"/>
    </location>
</feature>
<dbReference type="GO" id="GO:0022857">
    <property type="term" value="F:transmembrane transporter activity"/>
    <property type="evidence" value="ECO:0007669"/>
    <property type="project" value="TreeGrafter"/>
</dbReference>
<keyword evidence="3 6" id="KW-0812">Transmembrane</keyword>
<feature type="transmembrane region" description="Helical" evidence="6">
    <location>
        <begin position="394"/>
        <end position="418"/>
    </location>
</feature>
<dbReference type="GO" id="GO:0005886">
    <property type="term" value="C:plasma membrane"/>
    <property type="evidence" value="ECO:0007669"/>
    <property type="project" value="UniProtKB-SubCell"/>
</dbReference>